<comment type="caution">
    <text evidence="1">The sequence shown here is derived from an EMBL/GenBank/DDBJ whole genome shotgun (WGS) entry which is preliminary data.</text>
</comment>
<sequence>MNPMTDQQARSFVKQWLDEHPDRLHNRRHDPEQLRHWQDTAVARLRTGIPDDAEFIMRRFATKTETHSMH</sequence>
<dbReference type="Proteomes" id="UP000248553">
    <property type="component" value="Unassembled WGS sequence"/>
</dbReference>
<proteinExistence type="predicted"/>
<organism evidence="1 2">
    <name type="scientific">Hymenobacter edaphi</name>
    <dbReference type="NCBI Taxonomy" id="2211146"/>
    <lineage>
        <taxon>Bacteria</taxon>
        <taxon>Pseudomonadati</taxon>
        <taxon>Bacteroidota</taxon>
        <taxon>Cytophagia</taxon>
        <taxon>Cytophagales</taxon>
        <taxon>Hymenobacteraceae</taxon>
        <taxon>Hymenobacter</taxon>
    </lineage>
</organism>
<reference evidence="2" key="1">
    <citation type="submission" date="2018-05" db="EMBL/GenBank/DDBJ databases">
        <authorList>
            <person name="Nie L."/>
        </authorList>
    </citation>
    <scope>NUCLEOTIDE SEQUENCE [LARGE SCALE GENOMIC DNA]</scope>
    <source>
        <strain evidence="2">NL</strain>
    </source>
</reference>
<dbReference type="RefSeq" id="WP_111476326.1">
    <property type="nucleotide sequence ID" value="NZ_QHKM01000001.1"/>
</dbReference>
<keyword evidence="2" id="KW-1185">Reference proteome</keyword>
<protein>
    <submittedName>
        <fullName evidence="1">Uncharacterized protein</fullName>
    </submittedName>
</protein>
<dbReference type="EMBL" id="QHKM01000001">
    <property type="protein sequence ID" value="RAK69590.1"/>
    <property type="molecule type" value="Genomic_DNA"/>
</dbReference>
<evidence type="ECO:0000313" key="1">
    <source>
        <dbReference type="EMBL" id="RAK69590.1"/>
    </source>
</evidence>
<dbReference type="AlphaFoldDB" id="A0A328BQP5"/>
<accession>A0A328BQP5</accession>
<evidence type="ECO:0000313" key="2">
    <source>
        <dbReference type="Proteomes" id="UP000248553"/>
    </source>
</evidence>
<dbReference type="OrthoDB" id="885982at2"/>
<gene>
    <name evidence="1" type="ORF">DLM85_01645</name>
</gene>
<name>A0A328BQP5_9BACT</name>